<feature type="binding site" evidence="14">
    <location>
        <position position="477"/>
    </location>
    <ligand>
        <name>Zn(2+)</name>
        <dbReference type="ChEBI" id="CHEBI:29105"/>
    </ligand>
</feature>
<gene>
    <name evidence="18" type="ORF">PLEPLA_LOCUS2465</name>
</gene>
<feature type="compositionally biased region" description="Basic and acidic residues" evidence="16">
    <location>
        <begin position="32"/>
        <end position="47"/>
    </location>
</feature>
<comment type="subcellular location">
    <subcellularLocation>
        <location evidence="1 12">Nucleus</location>
    </subcellularLocation>
</comment>
<feature type="region of interest" description="Disordered" evidence="16">
    <location>
        <begin position="864"/>
        <end position="890"/>
    </location>
</feature>
<dbReference type="InterPro" id="IPR023801">
    <property type="entry name" value="His_deacetylse_dom"/>
</dbReference>
<evidence type="ECO:0000256" key="14">
    <source>
        <dbReference type="PIRSR" id="PIRSR037911-2"/>
    </source>
</evidence>
<dbReference type="InterPro" id="IPR000286">
    <property type="entry name" value="HDACs"/>
</dbReference>
<evidence type="ECO:0000256" key="12">
    <source>
        <dbReference type="PIRNR" id="PIRNR037911"/>
    </source>
</evidence>
<feature type="site" description="Contributes to catalysis" evidence="15">
    <location>
        <position position="780"/>
    </location>
</feature>
<dbReference type="EC" id="3.5.1.98" evidence="3 12"/>
<evidence type="ECO:0000256" key="3">
    <source>
        <dbReference type="ARBA" id="ARBA00012111"/>
    </source>
</evidence>
<evidence type="ECO:0000256" key="5">
    <source>
        <dbReference type="ARBA" id="ARBA00022723"/>
    </source>
</evidence>
<organism evidence="18 19">
    <name type="scientific">Pleuronectes platessa</name>
    <name type="common">European plaice</name>
    <dbReference type="NCBI Taxonomy" id="8262"/>
    <lineage>
        <taxon>Eukaryota</taxon>
        <taxon>Metazoa</taxon>
        <taxon>Chordata</taxon>
        <taxon>Craniata</taxon>
        <taxon>Vertebrata</taxon>
        <taxon>Euteleostomi</taxon>
        <taxon>Actinopterygii</taxon>
        <taxon>Neopterygii</taxon>
        <taxon>Teleostei</taxon>
        <taxon>Neoteleostei</taxon>
        <taxon>Acanthomorphata</taxon>
        <taxon>Carangaria</taxon>
        <taxon>Pleuronectiformes</taxon>
        <taxon>Pleuronectoidei</taxon>
        <taxon>Pleuronectidae</taxon>
        <taxon>Pleuronectes</taxon>
    </lineage>
</organism>
<evidence type="ECO:0000256" key="16">
    <source>
        <dbReference type="SAM" id="MobiDB-lite"/>
    </source>
</evidence>
<keyword evidence="5 14" id="KW-0479">Metal-binding</keyword>
<evidence type="ECO:0000256" key="7">
    <source>
        <dbReference type="ARBA" id="ARBA00022833"/>
    </source>
</evidence>
<keyword evidence="4 12" id="KW-0678">Repressor</keyword>
<evidence type="ECO:0000256" key="2">
    <source>
        <dbReference type="ARBA" id="ARBA00007738"/>
    </source>
</evidence>
<dbReference type="PIRSF" id="PIRSF037911">
    <property type="entry name" value="HDAC_II_euk"/>
    <property type="match status" value="1"/>
</dbReference>
<keyword evidence="8 12" id="KW-0156">Chromatin regulator</keyword>
<dbReference type="Gene3D" id="3.40.800.20">
    <property type="entry name" value="Histone deacetylase domain"/>
    <property type="match status" value="1"/>
</dbReference>
<evidence type="ECO:0000256" key="8">
    <source>
        <dbReference type="ARBA" id="ARBA00022853"/>
    </source>
</evidence>
<evidence type="ECO:0000256" key="4">
    <source>
        <dbReference type="ARBA" id="ARBA00022491"/>
    </source>
</evidence>
<evidence type="ECO:0000256" key="10">
    <source>
        <dbReference type="ARBA" id="ARBA00023163"/>
    </source>
</evidence>
<dbReference type="FunFam" id="3.40.800.20:FF:000002">
    <property type="entry name" value="Histone deacetylase"/>
    <property type="match status" value="1"/>
</dbReference>
<dbReference type="Proteomes" id="UP001153269">
    <property type="component" value="Unassembled WGS sequence"/>
</dbReference>
<name>A0A9N7Y826_PLEPL</name>
<dbReference type="GO" id="GO:0046872">
    <property type="term" value="F:metal ion binding"/>
    <property type="evidence" value="ECO:0007669"/>
    <property type="project" value="UniProtKB-KW"/>
</dbReference>
<dbReference type="GO" id="GO:0000122">
    <property type="term" value="P:negative regulation of transcription by RNA polymerase II"/>
    <property type="evidence" value="ECO:0007669"/>
    <property type="project" value="InterPro"/>
</dbReference>
<evidence type="ECO:0000256" key="15">
    <source>
        <dbReference type="PIRSR" id="PIRSR037911-3"/>
    </source>
</evidence>
<accession>A0A9N7Y826</accession>
<dbReference type="PRINTS" id="PR01270">
    <property type="entry name" value="HDASUPER"/>
</dbReference>
<dbReference type="EMBL" id="CADEAL010000123">
    <property type="protein sequence ID" value="CAB1414754.1"/>
    <property type="molecule type" value="Genomic_DNA"/>
</dbReference>
<evidence type="ECO:0000313" key="18">
    <source>
        <dbReference type="EMBL" id="CAB1414754.1"/>
    </source>
</evidence>
<evidence type="ECO:0000256" key="6">
    <source>
        <dbReference type="ARBA" id="ARBA00022801"/>
    </source>
</evidence>
<feature type="binding site" evidence="14">
    <location>
        <position position="485"/>
    </location>
    <ligand>
        <name>Zn(2+)</name>
        <dbReference type="ChEBI" id="CHEBI:29105"/>
    </ligand>
</feature>
<keyword evidence="9 12" id="KW-0805">Transcription regulation</keyword>
<comment type="catalytic activity">
    <reaction evidence="12">
        <text>N(6)-acetyl-L-lysyl-[histone] + H2O = L-lysyl-[histone] + acetate</text>
        <dbReference type="Rhea" id="RHEA:58196"/>
        <dbReference type="Rhea" id="RHEA-COMP:9845"/>
        <dbReference type="Rhea" id="RHEA-COMP:11338"/>
        <dbReference type="ChEBI" id="CHEBI:15377"/>
        <dbReference type="ChEBI" id="CHEBI:29969"/>
        <dbReference type="ChEBI" id="CHEBI:30089"/>
        <dbReference type="ChEBI" id="CHEBI:61930"/>
        <dbReference type="EC" id="3.5.1.98"/>
    </reaction>
</comment>
<dbReference type="InterPro" id="IPR023696">
    <property type="entry name" value="Ureohydrolase_dom_sf"/>
</dbReference>
<dbReference type="GO" id="GO:0005634">
    <property type="term" value="C:nucleus"/>
    <property type="evidence" value="ECO:0007669"/>
    <property type="project" value="UniProtKB-SubCell"/>
</dbReference>
<keyword evidence="19" id="KW-1185">Reference proteome</keyword>
<protein>
    <recommendedName>
        <fullName evidence="3 12">Histone deacetylase</fullName>
        <ecNumber evidence="3 12">3.5.1.98</ecNumber>
    </recommendedName>
</protein>
<dbReference type="InterPro" id="IPR046949">
    <property type="entry name" value="HDAC4/5/7/9"/>
</dbReference>
<dbReference type="AlphaFoldDB" id="A0A9N7Y826"/>
<keyword evidence="10 12" id="KW-0804">Transcription</keyword>
<evidence type="ECO:0000259" key="17">
    <source>
        <dbReference type="Pfam" id="PF00850"/>
    </source>
</evidence>
<proteinExistence type="inferred from homology"/>
<feature type="binding site" evidence="14">
    <location>
        <position position="479"/>
    </location>
    <ligand>
        <name>Zn(2+)</name>
        <dbReference type="ChEBI" id="CHEBI:29105"/>
    </ligand>
</feature>
<comment type="function">
    <text evidence="12">Responsible for the deacetylation of lysine residues on the N-terminal part of the core histones (H2A, H2B, H3 and H4). Histone deacetylation gives a tag for epigenetic repression and plays an important role in transcriptional regulation, cell cycle progression and developmental events.</text>
</comment>
<feature type="compositionally biased region" description="Low complexity" evidence="16">
    <location>
        <begin position="72"/>
        <end position="97"/>
    </location>
</feature>
<evidence type="ECO:0000256" key="11">
    <source>
        <dbReference type="ARBA" id="ARBA00023242"/>
    </source>
</evidence>
<keyword evidence="7 14" id="KW-0862">Zinc</keyword>
<comment type="similarity">
    <text evidence="2 12">Belongs to the histone deacetylase family. HD type 2 subfamily.</text>
</comment>
<evidence type="ECO:0000256" key="13">
    <source>
        <dbReference type="PIRSR" id="PIRSR037911-1"/>
    </source>
</evidence>
<evidence type="ECO:0000256" key="1">
    <source>
        <dbReference type="ARBA" id="ARBA00004123"/>
    </source>
</evidence>
<comment type="caution">
    <text evidence="18">The sequence shown here is derived from an EMBL/GenBank/DDBJ whole genome shotgun (WGS) entry which is preliminary data.</text>
</comment>
<feature type="region of interest" description="Disordered" evidence="16">
    <location>
        <begin position="331"/>
        <end position="369"/>
    </location>
</feature>
<keyword evidence="11" id="KW-0539">Nucleus</keyword>
<evidence type="ECO:0000313" key="19">
    <source>
        <dbReference type="Proteomes" id="UP001153269"/>
    </source>
</evidence>
<keyword evidence="6 12" id="KW-0378">Hydrolase</keyword>
<evidence type="ECO:0000256" key="9">
    <source>
        <dbReference type="ARBA" id="ARBA00023015"/>
    </source>
</evidence>
<feature type="active site" evidence="13">
    <location>
        <position position="607"/>
    </location>
</feature>
<feature type="region of interest" description="Disordered" evidence="16">
    <location>
        <begin position="1"/>
        <end position="104"/>
    </location>
</feature>
<dbReference type="SUPFAM" id="SSF52768">
    <property type="entry name" value="Arginase/deacetylase"/>
    <property type="match status" value="1"/>
</dbReference>
<reference evidence="18" key="1">
    <citation type="submission" date="2020-03" db="EMBL/GenBank/DDBJ databases">
        <authorList>
            <person name="Weist P."/>
        </authorList>
    </citation>
    <scope>NUCLEOTIDE SEQUENCE</scope>
</reference>
<feature type="domain" description="Histone deacetylase" evidence="17">
    <location>
        <begin position="485"/>
        <end position="796"/>
    </location>
</feature>
<dbReference type="GO" id="GO:0141221">
    <property type="term" value="F:histone deacetylase activity, hydrolytic mechanism"/>
    <property type="evidence" value="ECO:0007669"/>
    <property type="project" value="UniProtKB-EC"/>
</dbReference>
<dbReference type="PANTHER" id="PTHR45364">
    <property type="entry name" value="HISTONE DEACETYLASE 9-RELATED"/>
    <property type="match status" value="1"/>
</dbReference>
<dbReference type="PANTHER" id="PTHR45364:SF13">
    <property type="entry name" value="HISTONE DEACETYLASE"/>
    <property type="match status" value="1"/>
</dbReference>
<dbReference type="Pfam" id="PF00850">
    <property type="entry name" value="Hist_deacetyl"/>
    <property type="match status" value="1"/>
</dbReference>
<feature type="region of interest" description="Disordered" evidence="16">
    <location>
        <begin position="251"/>
        <end position="289"/>
    </location>
</feature>
<sequence>MFPKRKKFAPGFVPVPPASEPNLKLRSRLKQKVSERRSSPLLRRRDSPITTAKKRSLDMAGKRHTNTLASHSACNSAPGSGPSSPNNSSNNIPNENGITGSMSNNHEASLAHRLSGGAEHGSVSQLSLYTSPSLPNITLGLPATATATAASNVTSAQQDGGLQPALSLSPPFLSGGHLTPYLAEAGGGAGGHGAHSPLLQHMVLMEQSQAQSPLVTAHLPTCDIAAIFGRGIGSEWTMTHIRTCVCVSPRRRKTRERPVHVPGGVHGEAAAATPAPGRTQSAPLPQGSAAQAHAQALALQQLVVQQQHQQFLEKHKQQFQQQQLHLNKMMAKPSESPVGRQHQSHPEETEEELREHQDGGALPPGVTIKQEPLDPQELQEEAMQQHRERQVEQELLFRQQALLLEQQRIHQLRNYQASMEAAGLSITFPGHRPLSRAQSSPASASSFQISVPAPDPPVKPRFTTGLVYDSLMQKHQCMCGNTNSHPEHAGRIQSIWSRLQETGLRSQCECIRGRKATLEELQTVHSEAHVLLYGTNPLRQKLDCSITPMFVRLPCGGVGVDSDTIWNEVHSSSAARLAVGSVVELVFKVATGELKNGFAVVRPPGHHAEESTPMGFCYFNSVAIAAKLLQQRLSVNKILIVDWDVHHGNGTQQAFYDDPNVLYLSIHRYDDGNFFPGSGAPDEVGSGPGVGFNVNVAFTGGLDPPMGDVEYLAAFRSVVMPIANEFAPDIVLVSSGFDAVEGHPSPLGGYTLTSKCFGYLTRQLMTLAGGRVVLALEGGHDLTAICDASEACVAALLGQELDPLPKAVLEQRPNPNAVLSLEKVIETHSKYWRSVHRYSPLCGLSLLEAKRGDSEEAEAVSAMASLSVANTNTMEQSRPEEEPMEEEEPL</sequence>
<feature type="binding site" evidence="14">
    <location>
        <position position="555"/>
    </location>
    <ligand>
        <name>Zn(2+)</name>
        <dbReference type="ChEBI" id="CHEBI:29105"/>
    </ligand>
</feature>
<dbReference type="InterPro" id="IPR037138">
    <property type="entry name" value="His_deacetylse_dom_sf"/>
</dbReference>